<accession>A0ABV2CH90</accession>
<organism evidence="1 2">
    <name type="scientific">Burkholderia sola</name>
    <dbReference type="NCBI Taxonomy" id="2843302"/>
    <lineage>
        <taxon>Bacteria</taxon>
        <taxon>Pseudomonadati</taxon>
        <taxon>Pseudomonadota</taxon>
        <taxon>Betaproteobacteria</taxon>
        <taxon>Burkholderiales</taxon>
        <taxon>Burkholderiaceae</taxon>
        <taxon>Burkholderia</taxon>
        <taxon>Burkholderia cepacia complex</taxon>
    </lineage>
</organism>
<name>A0ABV2CH90_9BURK</name>
<gene>
    <name evidence="1" type="ORF">ABXL37_29870</name>
</gene>
<sequence>MDYTGLYAKKYRVNRKLTDEERSNQFRQKMRIDILPFYNISVVKINSTYLEYVDRWFIYRGGDDGCLFNWCDGPDLFIFYSAYFDGWGGVFGAVDLFGGIYPVLDADDMAAFERVIFMDAFPDKI</sequence>
<dbReference type="RefSeq" id="WP_209928431.1">
    <property type="nucleotide sequence ID" value="NZ_JBEWCH010000030.1"/>
</dbReference>
<evidence type="ECO:0000313" key="1">
    <source>
        <dbReference type="EMBL" id="MET1478468.1"/>
    </source>
</evidence>
<dbReference type="EMBL" id="JBEWCH010000030">
    <property type="protein sequence ID" value="MET1478468.1"/>
    <property type="molecule type" value="Genomic_DNA"/>
</dbReference>
<comment type="caution">
    <text evidence="1">The sequence shown here is derived from an EMBL/GenBank/DDBJ whole genome shotgun (WGS) entry which is preliminary data.</text>
</comment>
<keyword evidence="2" id="KW-1185">Reference proteome</keyword>
<proteinExistence type="predicted"/>
<reference evidence="1 2" key="1">
    <citation type="submission" date="2024-06" db="EMBL/GenBank/DDBJ databases">
        <title>Burkholderia sola in Mexico.</title>
        <authorList>
            <person name="Estrada P."/>
        </authorList>
    </citation>
    <scope>NUCLEOTIDE SEQUENCE [LARGE SCALE GENOMIC DNA]</scope>
    <source>
        <strain evidence="1 2">CpTa8-5</strain>
    </source>
</reference>
<protein>
    <submittedName>
        <fullName evidence="1">Uncharacterized protein</fullName>
    </submittedName>
</protein>
<dbReference type="Proteomes" id="UP001548587">
    <property type="component" value="Unassembled WGS sequence"/>
</dbReference>
<evidence type="ECO:0000313" key="2">
    <source>
        <dbReference type="Proteomes" id="UP001548587"/>
    </source>
</evidence>